<evidence type="ECO:0000313" key="1">
    <source>
        <dbReference type="EMBL" id="AZZ55629.1"/>
    </source>
</evidence>
<reference evidence="1 2" key="1">
    <citation type="submission" date="2018-03" db="EMBL/GenBank/DDBJ databases">
        <title>Bacteriophage NCPPB3778 and a type I-E CRISPR drive the evolution of the US Biological Select Agent, Rathayibacter toxicus.</title>
        <authorList>
            <person name="Davis E.W.II."/>
            <person name="Tabima J.F."/>
            <person name="Weisberg A.J."/>
            <person name="Dantas Lopes L."/>
            <person name="Wiseman M.S."/>
            <person name="Wiseman M.S."/>
            <person name="Pupko T."/>
            <person name="Belcher M.S."/>
            <person name="Sechler A.J."/>
            <person name="Tancos M.A."/>
            <person name="Schroeder B.K."/>
            <person name="Murray T.D."/>
            <person name="Luster D.G."/>
            <person name="Schneider W.L."/>
            <person name="Rogers E."/>
            <person name="Andreote F.D."/>
            <person name="Grunwald N.J."/>
            <person name="Putnam M.L."/>
            <person name="Chang J.H."/>
        </authorList>
    </citation>
    <scope>NUCLEOTIDE SEQUENCE [LARGE SCALE GENOMIC DNA]</scope>
    <source>
        <strain evidence="1 2">NCCPB 2253</strain>
    </source>
</reference>
<dbReference type="EMBL" id="CP028130">
    <property type="protein sequence ID" value="AZZ55629.1"/>
    <property type="molecule type" value="Genomic_DNA"/>
</dbReference>
<dbReference type="KEGG" id="ria:C7V51_06825"/>
<dbReference type="Proteomes" id="UP000283946">
    <property type="component" value="Chromosome"/>
</dbReference>
<organism evidence="1 2">
    <name type="scientific">Rathayibacter iranicus</name>
    <dbReference type="NCBI Taxonomy" id="59737"/>
    <lineage>
        <taxon>Bacteria</taxon>
        <taxon>Bacillati</taxon>
        <taxon>Actinomycetota</taxon>
        <taxon>Actinomycetes</taxon>
        <taxon>Micrococcales</taxon>
        <taxon>Microbacteriaceae</taxon>
        <taxon>Rathayibacter</taxon>
    </lineage>
</organism>
<name>A0AAD1AFK7_9MICO</name>
<dbReference type="Pfam" id="PF13692">
    <property type="entry name" value="Glyco_trans_1_4"/>
    <property type="match status" value="1"/>
</dbReference>
<accession>A0AAD1AFK7</accession>
<dbReference type="PANTHER" id="PTHR12526">
    <property type="entry name" value="GLYCOSYLTRANSFERASE"/>
    <property type="match status" value="1"/>
</dbReference>
<gene>
    <name evidence="1" type="ORF">C7V51_06825</name>
</gene>
<protein>
    <recommendedName>
        <fullName evidence="3">Glycosyltransferase</fullName>
    </recommendedName>
</protein>
<dbReference type="CDD" id="cd03801">
    <property type="entry name" value="GT4_PimA-like"/>
    <property type="match status" value="1"/>
</dbReference>
<proteinExistence type="predicted"/>
<dbReference type="AlphaFoldDB" id="A0AAD1AFK7"/>
<evidence type="ECO:0000313" key="2">
    <source>
        <dbReference type="Proteomes" id="UP000283946"/>
    </source>
</evidence>
<dbReference type="Gene3D" id="3.40.50.2000">
    <property type="entry name" value="Glycogen Phosphorylase B"/>
    <property type="match status" value="1"/>
</dbReference>
<evidence type="ECO:0008006" key="3">
    <source>
        <dbReference type="Google" id="ProtNLM"/>
    </source>
</evidence>
<sequence>MRVALVTPSRLSNSLGRTYVHWELCRMAKWEVLTIAADSEEIWPPLRSSEFGQSVLPADSFAEIITFRPDVVICVKPLIESMDLARRISDIVSAPVIVDIDDPDLSASLAIGSPFRAAVKWMLYPAFMRATSARRRLAEAGSVIVSNPTLRAAHGGVMIPHAREIGVTGNAHETSAPLIAFIGTNRDHKGIPELRKVVERLHAEAGFRLIVTDDPPTDAKDWESWIGQTSFSDGMALLRSADIVALPSRRVPFARGQLPAKLMDAMFAGRAIIVSDVAPLPWAVGDAGLVFRAGRTDELYERLSRFRDPQTRAEYGRRARNRAISMFSFEALLPAYTEALKAARL</sequence>
<dbReference type="SUPFAM" id="SSF53756">
    <property type="entry name" value="UDP-Glycosyltransferase/glycogen phosphorylase"/>
    <property type="match status" value="1"/>
</dbReference>